<sequence>MDDKVVPPSMTDFVHRVLPSAAVHKLPYEGHFTYLYFCDECHRQIFTTLFGTPQGPRPLVNPIEVEQTWSDDIEVQENVSQGDFKTE</sequence>
<reference evidence="1 2" key="1">
    <citation type="journal article" date="2024" name="G3 (Bethesda)">
        <title>Genome assembly of Hibiscus sabdariffa L. provides insights into metabolisms of medicinal natural products.</title>
        <authorList>
            <person name="Kim T."/>
        </authorList>
    </citation>
    <scope>NUCLEOTIDE SEQUENCE [LARGE SCALE GENOMIC DNA]</scope>
    <source>
        <strain evidence="1">TK-2024</strain>
        <tissue evidence="1">Old leaves</tissue>
    </source>
</reference>
<proteinExistence type="predicted"/>
<evidence type="ECO:0000313" key="2">
    <source>
        <dbReference type="Proteomes" id="UP001472677"/>
    </source>
</evidence>
<protein>
    <recommendedName>
        <fullName evidence="3">FLZ-type domain-containing protein</fullName>
    </recommendedName>
</protein>
<keyword evidence="2" id="KW-1185">Reference proteome</keyword>
<name>A0ABR1ZW38_9ROSI</name>
<accession>A0ABR1ZW38</accession>
<evidence type="ECO:0008006" key="3">
    <source>
        <dbReference type="Google" id="ProtNLM"/>
    </source>
</evidence>
<dbReference type="Proteomes" id="UP001472677">
    <property type="component" value="Unassembled WGS sequence"/>
</dbReference>
<organism evidence="1 2">
    <name type="scientific">Hibiscus sabdariffa</name>
    <name type="common">roselle</name>
    <dbReference type="NCBI Taxonomy" id="183260"/>
    <lineage>
        <taxon>Eukaryota</taxon>
        <taxon>Viridiplantae</taxon>
        <taxon>Streptophyta</taxon>
        <taxon>Embryophyta</taxon>
        <taxon>Tracheophyta</taxon>
        <taxon>Spermatophyta</taxon>
        <taxon>Magnoliopsida</taxon>
        <taxon>eudicotyledons</taxon>
        <taxon>Gunneridae</taxon>
        <taxon>Pentapetalae</taxon>
        <taxon>rosids</taxon>
        <taxon>malvids</taxon>
        <taxon>Malvales</taxon>
        <taxon>Malvaceae</taxon>
        <taxon>Malvoideae</taxon>
        <taxon>Hibiscus</taxon>
    </lineage>
</organism>
<evidence type="ECO:0000313" key="1">
    <source>
        <dbReference type="EMBL" id="KAK8484916.1"/>
    </source>
</evidence>
<dbReference type="EMBL" id="JBBPBM010001336">
    <property type="protein sequence ID" value="KAK8484916.1"/>
    <property type="molecule type" value="Genomic_DNA"/>
</dbReference>
<comment type="caution">
    <text evidence="1">The sequence shown here is derived from an EMBL/GenBank/DDBJ whole genome shotgun (WGS) entry which is preliminary data.</text>
</comment>
<gene>
    <name evidence="1" type="ORF">V6N12_037150</name>
</gene>